<feature type="compositionally biased region" description="Basic and acidic residues" evidence="9">
    <location>
        <begin position="306"/>
        <end position="319"/>
    </location>
</feature>
<evidence type="ECO:0000256" key="3">
    <source>
        <dbReference type="ARBA" id="ARBA00022603"/>
    </source>
</evidence>
<keyword evidence="12" id="KW-1185">Reference proteome</keyword>
<name>A0A9P6JCA7_MORAP</name>
<evidence type="ECO:0000256" key="6">
    <source>
        <dbReference type="ARBA" id="ARBA00022694"/>
    </source>
</evidence>
<dbReference type="GO" id="GO:0032259">
    <property type="term" value="P:methylation"/>
    <property type="evidence" value="ECO:0007669"/>
    <property type="project" value="UniProtKB-KW"/>
</dbReference>
<dbReference type="Pfam" id="PF02676">
    <property type="entry name" value="TYW3"/>
    <property type="match status" value="1"/>
</dbReference>
<accession>A0A9P6JCA7</accession>
<keyword evidence="5" id="KW-0949">S-adenosyl-L-methionine</keyword>
<dbReference type="EMBL" id="JAAAHY010000135">
    <property type="protein sequence ID" value="KAF9966709.1"/>
    <property type="molecule type" value="Genomic_DNA"/>
</dbReference>
<dbReference type="InterPro" id="IPR036602">
    <property type="entry name" value="tRNA_yW-synthesising-like_sf"/>
</dbReference>
<dbReference type="PANTHER" id="PTHR48418">
    <property type="entry name" value="TRNA WYBUTOSINE-SYNTHESIZING PROTEIN 3"/>
    <property type="match status" value="1"/>
</dbReference>
<evidence type="ECO:0000313" key="11">
    <source>
        <dbReference type="EMBL" id="KAF9966709.1"/>
    </source>
</evidence>
<evidence type="ECO:0000259" key="10">
    <source>
        <dbReference type="Pfam" id="PF02676"/>
    </source>
</evidence>
<evidence type="ECO:0000313" key="12">
    <source>
        <dbReference type="Proteomes" id="UP000738359"/>
    </source>
</evidence>
<dbReference type="Gene3D" id="3.30.1960.10">
    <property type="entry name" value="tRNA wybutosine-synthesizing-like"/>
    <property type="match status" value="1"/>
</dbReference>
<evidence type="ECO:0000256" key="8">
    <source>
        <dbReference type="ARBA" id="ARBA00049202"/>
    </source>
</evidence>
<keyword evidence="3" id="KW-0489">Methyltransferase</keyword>
<evidence type="ECO:0000256" key="9">
    <source>
        <dbReference type="SAM" id="MobiDB-lite"/>
    </source>
</evidence>
<dbReference type="GO" id="GO:0008033">
    <property type="term" value="P:tRNA processing"/>
    <property type="evidence" value="ECO:0007669"/>
    <property type="project" value="UniProtKB-KW"/>
</dbReference>
<dbReference type="OrthoDB" id="48625at2759"/>
<protein>
    <recommendedName>
        <fullName evidence="2">tRNA(Phe) 7-[(3-amino-3-carboxypropyl)-4-demethylwyosine(37)-N(4)]-methyltransferase</fullName>
        <ecNumber evidence="2">2.1.1.282</ecNumber>
    </recommendedName>
    <alternativeName>
        <fullName evidence="7">tRNA(Phe) 7-((3-amino-3-carboxypropyl)-4-demethylwyosine(37)-N(4))-methyltransferase</fullName>
    </alternativeName>
</protein>
<dbReference type="GO" id="GO:0008168">
    <property type="term" value="F:methyltransferase activity"/>
    <property type="evidence" value="ECO:0007669"/>
    <property type="project" value="UniProtKB-KW"/>
</dbReference>
<dbReference type="EC" id="2.1.1.282" evidence="2"/>
<keyword evidence="4" id="KW-0808">Transferase</keyword>
<dbReference type="AlphaFoldDB" id="A0A9P6JCA7"/>
<keyword evidence="6" id="KW-0819">tRNA processing</keyword>
<proteinExistence type="inferred from homology"/>
<evidence type="ECO:0000256" key="5">
    <source>
        <dbReference type="ARBA" id="ARBA00022691"/>
    </source>
</evidence>
<evidence type="ECO:0000256" key="1">
    <source>
        <dbReference type="ARBA" id="ARBA00008569"/>
    </source>
</evidence>
<feature type="domain" description="tRNA wybutosine-synthesizing protein" evidence="10">
    <location>
        <begin position="9"/>
        <end position="282"/>
    </location>
</feature>
<feature type="region of interest" description="Disordered" evidence="9">
    <location>
        <begin position="288"/>
        <end position="351"/>
    </location>
</feature>
<sequence length="351" mass="39061">MSLDGFTLRKKAILIALNSDTPDKSPKGYVDEPLLPLIVLINNHKDYVTTSSCSGRICTYLEGLDEEAQGAGADHHDEDEEDGVVRGYDENTSLAAVEAAKRAKGGQWLYVSHDPVVFPEHSIQDQRWIVDLLFGPEAHRVVLMEDSAHSDTRTLDMARSQLVYFKFEPMILHIESSTPAAAKTFLNHSLFSGYRNSGILPSVKRTMLAIRSTLKLDAPIAYIPSTARSASGTQSSASGSRDEAGKIHLMVSLTYLRVLIELSNDKFRMNVAQMGRFEKRLTEHLLEDESAGEKKKVGDQGEWEDKEARRERKRKEGLQKQEMAAMAKAEDDARKAAAAAEEEKETSLDHN</sequence>
<comment type="caution">
    <text evidence="11">The sequence shown here is derived from an EMBL/GenBank/DDBJ whole genome shotgun (WGS) entry which is preliminary data.</text>
</comment>
<evidence type="ECO:0000256" key="2">
    <source>
        <dbReference type="ARBA" id="ARBA00012750"/>
    </source>
</evidence>
<comment type="catalytic activity">
    <reaction evidence="8">
        <text>4-demethyl-7-[(3S)-3-amino-3-carboxypropyl]wyosine(37) in tRNA(Phe) + S-adenosyl-L-methionine = 7-[(3S)-3-amino-3-carboxypropyl]wyosine(37) in tRNA(Phe) + S-adenosyl-L-homocysteine + H(+)</text>
        <dbReference type="Rhea" id="RHEA:36635"/>
        <dbReference type="Rhea" id="RHEA-COMP:10378"/>
        <dbReference type="Rhea" id="RHEA-COMP:10379"/>
        <dbReference type="ChEBI" id="CHEBI:15378"/>
        <dbReference type="ChEBI" id="CHEBI:57856"/>
        <dbReference type="ChEBI" id="CHEBI:59789"/>
        <dbReference type="ChEBI" id="CHEBI:73543"/>
        <dbReference type="ChEBI" id="CHEBI:73550"/>
        <dbReference type="EC" id="2.1.1.282"/>
    </reaction>
</comment>
<feature type="compositionally biased region" description="Basic and acidic residues" evidence="9">
    <location>
        <begin position="288"/>
        <end position="299"/>
    </location>
</feature>
<reference evidence="11" key="1">
    <citation type="journal article" date="2020" name="Fungal Divers.">
        <title>Resolving the Mortierellaceae phylogeny through synthesis of multi-gene phylogenetics and phylogenomics.</title>
        <authorList>
            <person name="Vandepol N."/>
            <person name="Liber J."/>
            <person name="Desiro A."/>
            <person name="Na H."/>
            <person name="Kennedy M."/>
            <person name="Barry K."/>
            <person name="Grigoriev I.V."/>
            <person name="Miller A.N."/>
            <person name="O'Donnell K."/>
            <person name="Stajich J.E."/>
            <person name="Bonito G."/>
        </authorList>
    </citation>
    <scope>NUCLEOTIDE SEQUENCE</scope>
    <source>
        <strain evidence="11">CK1249</strain>
    </source>
</reference>
<evidence type="ECO:0000256" key="4">
    <source>
        <dbReference type="ARBA" id="ARBA00022679"/>
    </source>
</evidence>
<dbReference type="SUPFAM" id="SSF111278">
    <property type="entry name" value="SSo0622-like"/>
    <property type="match status" value="1"/>
</dbReference>
<gene>
    <name evidence="11" type="ORF">BGZ70_001544</name>
</gene>
<dbReference type="Proteomes" id="UP000738359">
    <property type="component" value="Unassembled WGS sequence"/>
</dbReference>
<comment type="similarity">
    <text evidence="1">Belongs to the TYW3 family.</text>
</comment>
<organism evidence="11 12">
    <name type="scientific">Mortierella alpina</name>
    <name type="common">Oleaginous fungus</name>
    <name type="synonym">Mortierella renispora</name>
    <dbReference type="NCBI Taxonomy" id="64518"/>
    <lineage>
        <taxon>Eukaryota</taxon>
        <taxon>Fungi</taxon>
        <taxon>Fungi incertae sedis</taxon>
        <taxon>Mucoromycota</taxon>
        <taxon>Mortierellomycotina</taxon>
        <taxon>Mortierellomycetes</taxon>
        <taxon>Mortierellales</taxon>
        <taxon>Mortierellaceae</taxon>
        <taxon>Mortierella</taxon>
    </lineage>
</organism>
<dbReference type="PANTHER" id="PTHR48418:SF1">
    <property type="entry name" value="TRNA WYBUTOSINE-SYNTHESIZING PROTEIN 3"/>
    <property type="match status" value="1"/>
</dbReference>
<dbReference type="InterPro" id="IPR003827">
    <property type="entry name" value="tRNA_yW-synthesising"/>
</dbReference>
<evidence type="ECO:0000256" key="7">
    <source>
        <dbReference type="ARBA" id="ARBA00030554"/>
    </source>
</evidence>